<dbReference type="Proteomes" id="UP001632038">
    <property type="component" value="Unassembled WGS sequence"/>
</dbReference>
<evidence type="ECO:0000256" key="1">
    <source>
        <dbReference type="SAM" id="MobiDB-lite"/>
    </source>
</evidence>
<evidence type="ECO:0000313" key="2">
    <source>
        <dbReference type="EMBL" id="KAL3633029.1"/>
    </source>
</evidence>
<dbReference type="AlphaFoldDB" id="A0ABD3CTZ4"/>
<proteinExistence type="predicted"/>
<reference evidence="3" key="1">
    <citation type="journal article" date="2024" name="IScience">
        <title>Strigolactones Initiate the Formation of Haustorium-like Structures in Castilleja.</title>
        <authorList>
            <person name="Buerger M."/>
            <person name="Peterson D."/>
            <person name="Chory J."/>
        </authorList>
    </citation>
    <scope>NUCLEOTIDE SEQUENCE [LARGE SCALE GENOMIC DNA]</scope>
</reference>
<evidence type="ECO:0000313" key="3">
    <source>
        <dbReference type="Proteomes" id="UP001632038"/>
    </source>
</evidence>
<dbReference type="EMBL" id="JAVIJP010000032">
    <property type="protein sequence ID" value="KAL3633029.1"/>
    <property type="molecule type" value="Genomic_DNA"/>
</dbReference>
<name>A0ABD3CTZ4_9LAMI</name>
<protein>
    <recommendedName>
        <fullName evidence="4">Transmembrane protein</fullName>
    </recommendedName>
</protein>
<keyword evidence="3" id="KW-1185">Reference proteome</keyword>
<gene>
    <name evidence="2" type="ORF">CASFOL_026013</name>
</gene>
<sequence>MANINSFLVTILIASFILYFTPVTSISDYKFLSPGRKINSAPPIIGADSKRSVSSPPPPADPPGGGQRQGPPKGIATPPKHI</sequence>
<comment type="caution">
    <text evidence="2">The sequence shown here is derived from an EMBL/GenBank/DDBJ whole genome shotgun (WGS) entry which is preliminary data.</text>
</comment>
<organism evidence="2 3">
    <name type="scientific">Castilleja foliolosa</name>
    <dbReference type="NCBI Taxonomy" id="1961234"/>
    <lineage>
        <taxon>Eukaryota</taxon>
        <taxon>Viridiplantae</taxon>
        <taxon>Streptophyta</taxon>
        <taxon>Embryophyta</taxon>
        <taxon>Tracheophyta</taxon>
        <taxon>Spermatophyta</taxon>
        <taxon>Magnoliopsida</taxon>
        <taxon>eudicotyledons</taxon>
        <taxon>Gunneridae</taxon>
        <taxon>Pentapetalae</taxon>
        <taxon>asterids</taxon>
        <taxon>lamiids</taxon>
        <taxon>Lamiales</taxon>
        <taxon>Orobanchaceae</taxon>
        <taxon>Pedicularideae</taxon>
        <taxon>Castillejinae</taxon>
        <taxon>Castilleja</taxon>
    </lineage>
</organism>
<evidence type="ECO:0008006" key="4">
    <source>
        <dbReference type="Google" id="ProtNLM"/>
    </source>
</evidence>
<feature type="region of interest" description="Disordered" evidence="1">
    <location>
        <begin position="42"/>
        <end position="82"/>
    </location>
</feature>
<accession>A0ABD3CTZ4</accession>